<name>A0A429XUZ6_9BACI</name>
<reference evidence="5" key="1">
    <citation type="submission" date="2018-12" db="EMBL/GenBank/DDBJ databases">
        <authorList>
            <person name="Sun L."/>
            <person name="Chen Z."/>
        </authorList>
    </citation>
    <scope>NUCLEOTIDE SEQUENCE [LARGE SCALE GENOMIC DNA]</scope>
    <source>
        <strain evidence="5">3-2-2</strain>
    </source>
</reference>
<sequence length="239" mass="27463">MINTELPIPLHIQISTILDKKIRTGVYEEKIPSERELVEMFSVSRTTVRQAINKLASDGIIKKIPGKGTFINKKKPIHKSLSNLNSLTETVEEMGMKPGSRLLCEKVIEKSEHNIEVFDAAVYKIERLRYADGIPIAIEKQFYPLDIGIKLTDYDLHNETIFDLLENEIGINLFEAEQFISTEDADERISDLLTIPKGSNVLTVERIITDQYGSPVEFYFGLYRPDMYVFRVKSRRNSY</sequence>
<dbReference type="InterPro" id="IPR011663">
    <property type="entry name" value="UTRA"/>
</dbReference>
<dbReference type="SMART" id="SM00866">
    <property type="entry name" value="UTRA"/>
    <property type="match status" value="1"/>
</dbReference>
<dbReference type="PROSITE" id="PS50949">
    <property type="entry name" value="HTH_GNTR"/>
    <property type="match status" value="1"/>
</dbReference>
<dbReference type="EMBL" id="QYTV02000010">
    <property type="protein sequence ID" value="RST72010.1"/>
    <property type="molecule type" value="Genomic_DNA"/>
</dbReference>
<dbReference type="Pfam" id="PF00392">
    <property type="entry name" value="GntR"/>
    <property type="match status" value="1"/>
</dbReference>
<dbReference type="PRINTS" id="PR00035">
    <property type="entry name" value="HTHGNTR"/>
</dbReference>
<evidence type="ECO:0000259" key="4">
    <source>
        <dbReference type="PROSITE" id="PS50949"/>
    </source>
</evidence>
<dbReference type="Gene3D" id="3.40.1410.10">
    <property type="entry name" value="Chorismate lyase-like"/>
    <property type="match status" value="1"/>
</dbReference>
<dbReference type="AlphaFoldDB" id="A0A429XUZ6"/>
<dbReference type="InterPro" id="IPR036390">
    <property type="entry name" value="WH_DNA-bd_sf"/>
</dbReference>
<keyword evidence="6" id="KW-1185">Reference proteome</keyword>
<evidence type="ECO:0000313" key="5">
    <source>
        <dbReference type="EMBL" id="RST72010.1"/>
    </source>
</evidence>
<keyword evidence="2" id="KW-0238">DNA-binding</keyword>
<dbReference type="Gene3D" id="1.10.10.10">
    <property type="entry name" value="Winged helix-like DNA-binding domain superfamily/Winged helix DNA-binding domain"/>
    <property type="match status" value="1"/>
</dbReference>
<comment type="caution">
    <text evidence="5">The sequence shown here is derived from an EMBL/GenBank/DDBJ whole genome shotgun (WGS) entry which is preliminary data.</text>
</comment>
<dbReference type="PANTHER" id="PTHR44846:SF1">
    <property type="entry name" value="MANNOSYL-D-GLYCERATE TRANSPORT_METABOLISM SYSTEM REPRESSOR MNGR-RELATED"/>
    <property type="match status" value="1"/>
</dbReference>
<dbReference type="SUPFAM" id="SSF46785">
    <property type="entry name" value="Winged helix' DNA-binding domain"/>
    <property type="match status" value="1"/>
</dbReference>
<dbReference type="PANTHER" id="PTHR44846">
    <property type="entry name" value="MANNOSYL-D-GLYCERATE TRANSPORT/METABOLISM SYSTEM REPRESSOR MNGR-RELATED"/>
    <property type="match status" value="1"/>
</dbReference>
<dbReference type="SUPFAM" id="SSF64288">
    <property type="entry name" value="Chorismate lyase-like"/>
    <property type="match status" value="1"/>
</dbReference>
<keyword evidence="3" id="KW-0804">Transcription</keyword>
<dbReference type="InterPro" id="IPR000524">
    <property type="entry name" value="Tscrpt_reg_HTH_GntR"/>
</dbReference>
<protein>
    <submittedName>
        <fullName evidence="5">GntR family transcriptional regulator</fullName>
    </submittedName>
</protein>
<organism evidence="5 6">
    <name type="scientific">Siminovitchia acidinfaciens</name>
    <dbReference type="NCBI Taxonomy" id="2321395"/>
    <lineage>
        <taxon>Bacteria</taxon>
        <taxon>Bacillati</taxon>
        <taxon>Bacillota</taxon>
        <taxon>Bacilli</taxon>
        <taxon>Bacillales</taxon>
        <taxon>Bacillaceae</taxon>
        <taxon>Siminovitchia</taxon>
    </lineage>
</organism>
<dbReference type="SMART" id="SM00345">
    <property type="entry name" value="HTH_GNTR"/>
    <property type="match status" value="1"/>
</dbReference>
<dbReference type="GO" id="GO:0045892">
    <property type="term" value="P:negative regulation of DNA-templated transcription"/>
    <property type="evidence" value="ECO:0007669"/>
    <property type="project" value="TreeGrafter"/>
</dbReference>
<proteinExistence type="predicted"/>
<evidence type="ECO:0000313" key="6">
    <source>
        <dbReference type="Proteomes" id="UP000287156"/>
    </source>
</evidence>
<dbReference type="CDD" id="cd07377">
    <property type="entry name" value="WHTH_GntR"/>
    <property type="match status" value="1"/>
</dbReference>
<keyword evidence="1" id="KW-0805">Transcription regulation</keyword>
<dbReference type="OrthoDB" id="9815017at2"/>
<dbReference type="InterPro" id="IPR050679">
    <property type="entry name" value="Bact_HTH_transcr_reg"/>
</dbReference>
<dbReference type="GO" id="GO:0003700">
    <property type="term" value="F:DNA-binding transcription factor activity"/>
    <property type="evidence" value="ECO:0007669"/>
    <property type="project" value="InterPro"/>
</dbReference>
<dbReference type="InterPro" id="IPR036388">
    <property type="entry name" value="WH-like_DNA-bd_sf"/>
</dbReference>
<evidence type="ECO:0000256" key="1">
    <source>
        <dbReference type="ARBA" id="ARBA00023015"/>
    </source>
</evidence>
<evidence type="ECO:0000256" key="3">
    <source>
        <dbReference type="ARBA" id="ARBA00023163"/>
    </source>
</evidence>
<dbReference type="Proteomes" id="UP000287156">
    <property type="component" value="Unassembled WGS sequence"/>
</dbReference>
<gene>
    <name evidence="5" type="ORF">D4T97_017265</name>
</gene>
<dbReference type="RefSeq" id="WP_126052018.1">
    <property type="nucleotide sequence ID" value="NZ_QYTV02000010.1"/>
</dbReference>
<dbReference type="InterPro" id="IPR028978">
    <property type="entry name" value="Chorismate_lyase_/UTRA_dom_sf"/>
</dbReference>
<feature type="domain" description="HTH gntR-type" evidence="4">
    <location>
        <begin position="8"/>
        <end position="74"/>
    </location>
</feature>
<accession>A0A429XUZ6</accession>
<dbReference type="GO" id="GO:0003677">
    <property type="term" value="F:DNA binding"/>
    <property type="evidence" value="ECO:0007669"/>
    <property type="project" value="UniProtKB-KW"/>
</dbReference>
<dbReference type="Pfam" id="PF07702">
    <property type="entry name" value="UTRA"/>
    <property type="match status" value="1"/>
</dbReference>
<evidence type="ECO:0000256" key="2">
    <source>
        <dbReference type="ARBA" id="ARBA00023125"/>
    </source>
</evidence>